<reference evidence="1 2" key="1">
    <citation type="journal article" date="2008" name="BMC Genomics">
        <title>Genome sequence and rapid evolution of the rice pathogen Xanthomonas oryzae pv. oryzae PXO99A.</title>
        <authorList>
            <person name="Salzberg S.L."/>
            <person name="Sommer D.D."/>
            <person name="Schatz M.C."/>
            <person name="Phillippy A.M."/>
            <person name="Rabinowicz P.D."/>
            <person name="Tsuge S."/>
            <person name="Furutani A."/>
            <person name="Ochiai H."/>
            <person name="Delcher A.L."/>
            <person name="Kelley D."/>
            <person name="Madupu R."/>
            <person name="Puiu D."/>
            <person name="Radune D."/>
            <person name="Shumway M."/>
            <person name="Trapnell C."/>
            <person name="Aparna G."/>
            <person name="Jha G."/>
            <person name="Pandey A."/>
            <person name="Patil P.B."/>
            <person name="Ishihara H."/>
            <person name="Meyer D.F."/>
            <person name="Szurek B."/>
            <person name="Verdier V."/>
            <person name="Koebnik R."/>
            <person name="Dow J.M."/>
            <person name="Ryan R.P."/>
            <person name="Hirata H."/>
            <person name="Tsuyumu S."/>
            <person name="Won Lee S."/>
            <person name="Seo Y.S."/>
            <person name="Sriariyanum M."/>
            <person name="Ronald P.C."/>
            <person name="Sonti R.V."/>
            <person name="Van Sluys M.A."/>
            <person name="Leach J.E."/>
            <person name="White F.F."/>
            <person name="Bogdanove A.J."/>
        </authorList>
    </citation>
    <scope>NUCLEOTIDE SEQUENCE [LARGE SCALE GENOMIC DNA]</scope>
    <source>
        <strain evidence="1 2">PXO99A</strain>
    </source>
</reference>
<protein>
    <submittedName>
        <fullName evidence="1">Uncharacterized protein</fullName>
    </submittedName>
</protein>
<dbReference type="AlphaFoldDB" id="A0A0K0GH71"/>
<dbReference type="KEGG" id="xop:PXO_04130"/>
<dbReference type="EMBL" id="CP000967">
    <property type="protein sequence ID" value="ACD57522.1"/>
    <property type="molecule type" value="Genomic_DNA"/>
</dbReference>
<gene>
    <name evidence="1" type="ordered locus">PXO_04130</name>
</gene>
<proteinExistence type="predicted"/>
<sequence>MLGHLAIVERRKQKELSLLVDAVGLPKIALRTIRAIDRFYRLERVQRPDWRS</sequence>
<dbReference type="Proteomes" id="UP000001740">
    <property type="component" value="Chromosome"/>
</dbReference>
<evidence type="ECO:0000313" key="2">
    <source>
        <dbReference type="Proteomes" id="UP000001740"/>
    </source>
</evidence>
<accession>A0A0K0GH71</accession>
<organism evidence="1 2">
    <name type="scientific">Xanthomonas oryzae pv. oryzae (strain PXO99A)</name>
    <dbReference type="NCBI Taxonomy" id="360094"/>
    <lineage>
        <taxon>Bacteria</taxon>
        <taxon>Pseudomonadati</taxon>
        <taxon>Pseudomonadota</taxon>
        <taxon>Gammaproteobacteria</taxon>
        <taxon>Lysobacterales</taxon>
        <taxon>Lysobacteraceae</taxon>
        <taxon>Xanthomonas</taxon>
    </lineage>
</organism>
<dbReference type="HOGENOM" id="CLU_3086240_0_0_6"/>
<name>A0A0K0GH71_XANOP</name>
<evidence type="ECO:0000313" key="1">
    <source>
        <dbReference type="EMBL" id="ACD57522.1"/>
    </source>
</evidence>